<dbReference type="SUPFAM" id="SSF53850">
    <property type="entry name" value="Periplasmic binding protein-like II"/>
    <property type="match status" value="1"/>
</dbReference>
<proteinExistence type="predicted"/>
<sequence length="331" mass="38117">MALDLSLSVGDMDTVQPLLTGEVEPEGIDLTPISEYPPKRHRRFFRHGEFDICEVCIASYVSSMAEGEEFPYTAIPVFPNRKFRLAFFYKNADAGIEEPKDLEGKQVGTQSWQTTADVWVRGIAQEHYDLDLTEVQWFRRREDDVPVDLPEKFDIQRVPGKQGGDAIYEPRDMQDMLFSGELDAAMDPSGSLFRAVCRNDDAEFMFEDPQAEEIAFFEKTGLHPPMHTVAIRDEILEDDPWVAVSVYDAFAEALERCIQRNVSPSSHTSLTWNHLHYKEQHEILGEDAWAYGLRPKTRKELRTFVGYARDQGLIDREYDVEELFFETTLDL</sequence>
<dbReference type="GeneID" id="39847073"/>
<dbReference type="KEGG" id="hsn:DV733_04370"/>
<evidence type="ECO:0000313" key="2">
    <source>
        <dbReference type="Proteomes" id="UP000296706"/>
    </source>
</evidence>
<protein>
    <submittedName>
        <fullName evidence="1">ABC transporter substrate-binding protein</fullName>
    </submittedName>
</protein>
<dbReference type="STRING" id="1457250.GCA_000755225_03177"/>
<dbReference type="RefSeq" id="WP_049993966.1">
    <property type="nucleotide sequence ID" value="NZ_CP031310.1"/>
</dbReference>
<dbReference type="AlphaFoldDB" id="A0A4D6H9N8"/>
<organism evidence="1 2">
    <name type="scientific">Halapricum salinum</name>
    <dbReference type="NCBI Taxonomy" id="1457250"/>
    <lineage>
        <taxon>Archaea</taxon>
        <taxon>Methanobacteriati</taxon>
        <taxon>Methanobacteriota</taxon>
        <taxon>Stenosarchaea group</taxon>
        <taxon>Halobacteria</taxon>
        <taxon>Halobacteriales</taxon>
        <taxon>Haloarculaceae</taxon>
        <taxon>Halapricum</taxon>
    </lineage>
</organism>
<accession>A0A4D6H9N8</accession>
<dbReference type="OrthoDB" id="305927at2157"/>
<evidence type="ECO:0000313" key="1">
    <source>
        <dbReference type="EMBL" id="QCC50520.1"/>
    </source>
</evidence>
<dbReference type="Proteomes" id="UP000296706">
    <property type="component" value="Chromosome"/>
</dbReference>
<name>A0A4D6H9N8_9EURY</name>
<dbReference type="Gene3D" id="3.40.190.10">
    <property type="entry name" value="Periplasmic binding protein-like II"/>
    <property type="match status" value="1"/>
</dbReference>
<dbReference type="EMBL" id="CP031310">
    <property type="protein sequence ID" value="QCC50520.1"/>
    <property type="molecule type" value="Genomic_DNA"/>
</dbReference>
<keyword evidence="2" id="KW-1185">Reference proteome</keyword>
<reference evidence="1 2" key="1">
    <citation type="journal article" date="2019" name="Nat. Commun.">
        <title>A new type of DNA phosphorothioation-based antiviral system in archaea.</title>
        <authorList>
            <person name="Xiong L."/>
            <person name="Liu S."/>
            <person name="Chen S."/>
            <person name="Xiao Y."/>
            <person name="Zhu B."/>
            <person name="Gao Y."/>
            <person name="Zhang Y."/>
            <person name="Chen B."/>
            <person name="Luo J."/>
            <person name="Deng Z."/>
            <person name="Chen X."/>
            <person name="Wang L."/>
            <person name="Chen S."/>
        </authorList>
    </citation>
    <scope>NUCLEOTIDE SEQUENCE [LARGE SCALE GENOMIC DNA]</scope>
    <source>
        <strain evidence="1 2">CBA1105</strain>
    </source>
</reference>
<gene>
    <name evidence="1" type="ORF">DV733_04370</name>
</gene>